<evidence type="ECO:0000313" key="1">
    <source>
        <dbReference type="EMBL" id="GBM93521.1"/>
    </source>
</evidence>
<name>A0A4Y2JT23_ARAVE</name>
<dbReference type="EMBL" id="BGPR01003880">
    <property type="protein sequence ID" value="GBM93521.1"/>
    <property type="molecule type" value="Genomic_DNA"/>
</dbReference>
<comment type="caution">
    <text evidence="1">The sequence shown here is derived from an EMBL/GenBank/DDBJ whole genome shotgun (WGS) entry which is preliminary data.</text>
</comment>
<gene>
    <name evidence="1" type="ORF">AVEN_168011_1</name>
</gene>
<dbReference type="Proteomes" id="UP000499080">
    <property type="component" value="Unassembled WGS sequence"/>
</dbReference>
<evidence type="ECO:0000313" key="2">
    <source>
        <dbReference type="Proteomes" id="UP000499080"/>
    </source>
</evidence>
<sequence>MQESARFVEKFRSETTWSGVRWPQVRQFESSSFPSCFTRRVESAYGCFHGLESSHTSSVQMAVWKESRYMQVF</sequence>
<organism evidence="1 2">
    <name type="scientific">Araneus ventricosus</name>
    <name type="common">Orbweaver spider</name>
    <name type="synonym">Epeira ventricosa</name>
    <dbReference type="NCBI Taxonomy" id="182803"/>
    <lineage>
        <taxon>Eukaryota</taxon>
        <taxon>Metazoa</taxon>
        <taxon>Ecdysozoa</taxon>
        <taxon>Arthropoda</taxon>
        <taxon>Chelicerata</taxon>
        <taxon>Arachnida</taxon>
        <taxon>Araneae</taxon>
        <taxon>Araneomorphae</taxon>
        <taxon>Entelegynae</taxon>
        <taxon>Araneoidea</taxon>
        <taxon>Araneidae</taxon>
        <taxon>Araneus</taxon>
    </lineage>
</organism>
<protein>
    <submittedName>
        <fullName evidence="1">Uncharacterized protein</fullName>
    </submittedName>
</protein>
<accession>A0A4Y2JT23</accession>
<proteinExistence type="predicted"/>
<keyword evidence="2" id="KW-1185">Reference proteome</keyword>
<dbReference type="AlphaFoldDB" id="A0A4Y2JT23"/>
<reference evidence="1 2" key="1">
    <citation type="journal article" date="2019" name="Sci. Rep.">
        <title>Orb-weaving spider Araneus ventricosus genome elucidates the spidroin gene catalogue.</title>
        <authorList>
            <person name="Kono N."/>
            <person name="Nakamura H."/>
            <person name="Ohtoshi R."/>
            <person name="Moran D.A.P."/>
            <person name="Shinohara A."/>
            <person name="Yoshida Y."/>
            <person name="Fujiwara M."/>
            <person name="Mori M."/>
            <person name="Tomita M."/>
            <person name="Arakawa K."/>
        </authorList>
    </citation>
    <scope>NUCLEOTIDE SEQUENCE [LARGE SCALE GENOMIC DNA]</scope>
</reference>